<reference evidence="18" key="3">
    <citation type="submission" date="2025-09" db="UniProtKB">
        <authorList>
            <consortium name="Ensembl"/>
        </authorList>
    </citation>
    <scope>IDENTIFICATION</scope>
</reference>
<dbReference type="SUPFAM" id="SSF49562">
    <property type="entry name" value="C2 domain (Calcium/lipid-binding domain, CaLB)"/>
    <property type="match status" value="1"/>
</dbReference>
<dbReference type="InterPro" id="IPR035892">
    <property type="entry name" value="C2_domain_sf"/>
</dbReference>
<keyword evidence="7" id="KW-0963">Cytoplasm</keyword>
<feature type="domain" description="C2" evidence="17">
    <location>
        <begin position="1"/>
        <end position="109"/>
    </location>
</feature>
<accession>A0A8C7VIY3</accession>
<dbReference type="SMART" id="SM00239">
    <property type="entry name" value="C2"/>
    <property type="match status" value="1"/>
</dbReference>
<evidence type="ECO:0000256" key="10">
    <source>
        <dbReference type="ARBA" id="ARBA00022927"/>
    </source>
</evidence>
<evidence type="ECO:0000256" key="8">
    <source>
        <dbReference type="ARBA" id="ARBA00022723"/>
    </source>
</evidence>
<evidence type="ECO:0000256" key="12">
    <source>
        <dbReference type="ARBA" id="ARBA00023136"/>
    </source>
</evidence>
<dbReference type="InterPro" id="IPR037785">
    <property type="entry name" value="C2_C2CD5"/>
</dbReference>
<evidence type="ECO:0000256" key="2">
    <source>
        <dbReference type="ARBA" id="ARBA00004236"/>
    </source>
</evidence>
<keyword evidence="5" id="KW-0813">Transport</keyword>
<evidence type="ECO:0000256" key="13">
    <source>
        <dbReference type="ARBA" id="ARBA00023273"/>
    </source>
</evidence>
<dbReference type="InterPro" id="IPR056430">
    <property type="entry name" value="C2CD5_YbjQ-like_dom"/>
</dbReference>
<dbReference type="FunFam" id="2.60.40.150:FF:000020">
    <property type="entry name" value="C2 calcium dependent domain containing 5"/>
    <property type="match status" value="1"/>
</dbReference>
<gene>
    <name evidence="18" type="primary">LOC110521665</name>
</gene>
<dbReference type="GO" id="GO:0030659">
    <property type="term" value="C:cytoplasmic vesicle membrane"/>
    <property type="evidence" value="ECO:0007669"/>
    <property type="project" value="UniProtKB-SubCell"/>
</dbReference>
<dbReference type="GO" id="GO:0005509">
    <property type="term" value="F:calcium ion binding"/>
    <property type="evidence" value="ECO:0007669"/>
    <property type="project" value="TreeGrafter"/>
</dbReference>
<dbReference type="InterPro" id="IPR057815">
    <property type="entry name" value="C2CD5_C"/>
</dbReference>
<evidence type="ECO:0000256" key="9">
    <source>
        <dbReference type="ARBA" id="ARBA00022837"/>
    </source>
</evidence>
<dbReference type="GO" id="GO:0008286">
    <property type="term" value="P:insulin receptor signaling pathway"/>
    <property type="evidence" value="ECO:0007669"/>
    <property type="project" value="UniProtKB-ARBA"/>
</dbReference>
<dbReference type="InterPro" id="IPR038983">
    <property type="entry name" value="C2CD5"/>
</dbReference>
<keyword evidence="13" id="KW-0966">Cell projection</keyword>
<evidence type="ECO:0000256" key="1">
    <source>
        <dbReference type="ARBA" id="ARBA00004156"/>
    </source>
</evidence>
<keyword evidence="11" id="KW-0446">Lipid-binding</keyword>
<keyword evidence="6" id="KW-1003">Cell membrane</keyword>
<keyword evidence="19" id="KW-1185">Reference proteome</keyword>
<feature type="compositionally biased region" description="Basic and acidic residues" evidence="16">
    <location>
        <begin position="280"/>
        <end position="292"/>
    </location>
</feature>
<dbReference type="AlphaFoldDB" id="A0A8C7VIY3"/>
<dbReference type="GO" id="GO:0010828">
    <property type="term" value="P:positive regulation of D-glucose transmembrane transport"/>
    <property type="evidence" value="ECO:0007669"/>
    <property type="project" value="TreeGrafter"/>
</dbReference>
<feature type="compositionally biased region" description="Low complexity" evidence="16">
    <location>
        <begin position="294"/>
        <end position="307"/>
    </location>
</feature>
<protein>
    <recommendedName>
        <fullName evidence="15">C2 domain-containing protein 5</fullName>
    </recommendedName>
</protein>
<dbReference type="PANTHER" id="PTHR37412:SF2">
    <property type="entry name" value="C2 DOMAIN-CONTAINING PROTEIN 5"/>
    <property type="match status" value="1"/>
</dbReference>
<evidence type="ECO:0000256" key="7">
    <source>
        <dbReference type="ARBA" id="ARBA00022490"/>
    </source>
</evidence>
<keyword evidence="12" id="KW-0472">Membrane</keyword>
<comment type="subcellular location">
    <subcellularLocation>
        <location evidence="2">Cell membrane</location>
    </subcellularLocation>
    <subcellularLocation>
        <location evidence="3">Cell projection</location>
        <location evidence="3">Ruffle</location>
    </subcellularLocation>
    <subcellularLocation>
        <location evidence="4">Cytoplasm</location>
        <location evidence="4">Cell cortex</location>
    </subcellularLocation>
    <subcellularLocation>
        <location evidence="1">Cytoplasmic vesicle membrane</location>
    </subcellularLocation>
</comment>
<dbReference type="PROSITE" id="PS50004">
    <property type="entry name" value="C2"/>
    <property type="match status" value="1"/>
</dbReference>
<dbReference type="Ensembl" id="ENSOMYT00000031698.2">
    <property type="protein sequence ID" value="ENSOMYP00000029041.2"/>
    <property type="gene ID" value="ENSOMYG00000013556.2"/>
</dbReference>
<feature type="region of interest" description="Disordered" evidence="16">
    <location>
        <begin position="246"/>
        <end position="350"/>
    </location>
</feature>
<reference evidence="18" key="1">
    <citation type="submission" date="2020-07" db="EMBL/GenBank/DDBJ databases">
        <title>A long reads based de novo assembly of the rainbow trout Arlee double haploid line genome.</title>
        <authorList>
            <person name="Gao G."/>
            <person name="Palti Y."/>
        </authorList>
    </citation>
    <scope>NUCLEOTIDE SEQUENCE [LARGE SCALE GENOMIC DNA]</scope>
</reference>
<name>A0A8C7VIY3_ONCMY</name>
<feature type="compositionally biased region" description="Polar residues" evidence="16">
    <location>
        <begin position="838"/>
        <end position="852"/>
    </location>
</feature>
<feature type="compositionally biased region" description="Low complexity" evidence="16">
    <location>
        <begin position="316"/>
        <end position="333"/>
    </location>
</feature>
<evidence type="ECO:0000259" key="17">
    <source>
        <dbReference type="PROSITE" id="PS50004"/>
    </source>
</evidence>
<dbReference type="GO" id="GO:0072659">
    <property type="term" value="P:protein localization to plasma membrane"/>
    <property type="evidence" value="ECO:0007669"/>
    <property type="project" value="TreeGrafter"/>
</dbReference>
<sequence length="1002" mass="110226">MPGKLKAKIVAGRHLPVMDRASDLTDAFVEVKFGNTTFKTDVFPKSLNPQWNSEWFKFEVDDEDLQDEPLQITVLDHDTYSANDAIGKVYIDIDPLLSCEAATVISGWLPIYDTIHGIRGEINVLVKVDLFNDLNRFRQSSCGVKFFCTTSIPRCYRVALVHGFVEELVVNEDPEYQWIDRIRTPRASNEARQRLISLMSGELQRKIGLKVLEMGGNAVVGYLQCFDLEGESGLVVRAIGTACTLDKLSPGTAPNTTTHTNTHTLPNTAPTSNACNSPSKDSKEPVFSEDPPHSLSGPPTPLRTLPSSSPPPFSPSKPCSRQSSSSDTDLSLTPRIGKTSPASSPSPPLSAPFLIPTQKLTEFPIFTLTCFPPGFLVHVGGVVSTRSVKLLDRIHNPDEPETRDAWWEEIRQEIKSHAKALGCHAVVGYSESTSICEEVCILSASGTAAMLNPRFMREGCLDTGGSDHRFEDASPPSCGFVHIPYDEFNMPFPAQLTYCYHCRRQKVPDVLFTTIDLPAEAEVTGKGCLIQARLCRTKKKAQGEVNATSISNLLPFMEYELHTQLMNKLKLRSMNALFGLRIQISVGENMLLGLASATGVYLSALPAPGGIQIAGKTPSDLSYDQHISTMQKRIDDTIAKNKELYNIHPPECIEEVVGSPIPDRQRSSRLFRSTSESSDELSELDLSHGKKDAFVLEIDDTDAVEDIQSLLTDAPIPAGFYSCNTEVMPGIHNWTSGLQMFTSVRVYRLSNANLTNQGLNKIFTDLCENLLKSLYFKLRSMIPCCLCHLNFTVAVPEEELIQVRGHTYLSTPLLLWSGENEEQLQFSMELCGESTISNNQPTAKPSVSSSERCSPLPEGRSRSLRSTRSLPCGAPVTVVKMTPLSFLPGTRIVKYLGIINMFFIRETTSLREEGGVSGFLHSFIAEVFAMVRAHVAALGGNALVSYSMKECVFMENPNKNQAQCLINVSGDAVIFIRESDQEAIPPLLTSRQTSSTGADGTT</sequence>
<keyword evidence="9" id="KW-0106">Calcium</keyword>
<feature type="compositionally biased region" description="Low complexity" evidence="16">
    <location>
        <begin position="252"/>
        <end position="271"/>
    </location>
</feature>
<dbReference type="Pfam" id="PF23128">
    <property type="entry name" value="YbjQ_4"/>
    <property type="match status" value="1"/>
</dbReference>
<keyword evidence="10" id="KW-0653">Protein transport</keyword>
<dbReference type="PANTHER" id="PTHR37412">
    <property type="entry name" value="C2 DOMAIN-CONTAINING PROTEIN 5"/>
    <property type="match status" value="1"/>
</dbReference>
<evidence type="ECO:0000256" key="6">
    <source>
        <dbReference type="ARBA" id="ARBA00022475"/>
    </source>
</evidence>
<evidence type="ECO:0000256" key="3">
    <source>
        <dbReference type="ARBA" id="ARBA00004466"/>
    </source>
</evidence>
<dbReference type="GO" id="GO:0005886">
    <property type="term" value="C:plasma membrane"/>
    <property type="evidence" value="ECO:0007669"/>
    <property type="project" value="UniProtKB-SubCell"/>
</dbReference>
<evidence type="ECO:0000256" key="16">
    <source>
        <dbReference type="SAM" id="MobiDB-lite"/>
    </source>
</evidence>
<organism evidence="18 19">
    <name type="scientific">Oncorhynchus mykiss</name>
    <name type="common">Rainbow trout</name>
    <name type="synonym">Salmo gairdneri</name>
    <dbReference type="NCBI Taxonomy" id="8022"/>
    <lineage>
        <taxon>Eukaryota</taxon>
        <taxon>Metazoa</taxon>
        <taxon>Chordata</taxon>
        <taxon>Craniata</taxon>
        <taxon>Vertebrata</taxon>
        <taxon>Euteleostomi</taxon>
        <taxon>Actinopterygii</taxon>
        <taxon>Neopterygii</taxon>
        <taxon>Teleostei</taxon>
        <taxon>Protacanthopterygii</taxon>
        <taxon>Salmoniformes</taxon>
        <taxon>Salmonidae</taxon>
        <taxon>Salmoninae</taxon>
        <taxon>Oncorhynchus</taxon>
    </lineage>
</organism>
<dbReference type="Pfam" id="PF00168">
    <property type="entry name" value="C2"/>
    <property type="match status" value="1"/>
</dbReference>
<evidence type="ECO:0000313" key="18">
    <source>
        <dbReference type="Ensembl" id="ENSOMYP00000029041.2"/>
    </source>
</evidence>
<feature type="region of interest" description="Disordered" evidence="16">
    <location>
        <begin position="838"/>
        <end position="868"/>
    </location>
</feature>
<dbReference type="GO" id="GO:0065002">
    <property type="term" value="P:intracellular protein transmembrane transport"/>
    <property type="evidence" value="ECO:0007669"/>
    <property type="project" value="TreeGrafter"/>
</dbReference>
<evidence type="ECO:0000256" key="14">
    <source>
        <dbReference type="ARBA" id="ARBA00023329"/>
    </source>
</evidence>
<dbReference type="Pfam" id="PF23028">
    <property type="entry name" value="YbjQ_3"/>
    <property type="match status" value="1"/>
</dbReference>
<dbReference type="InterPro" id="IPR056431">
    <property type="entry name" value="C2CD5_YbjQ-rel_dom"/>
</dbReference>
<dbReference type="GeneTree" id="ENSGT00390000000212"/>
<dbReference type="GO" id="GO:0001726">
    <property type="term" value="C:ruffle"/>
    <property type="evidence" value="ECO:0007669"/>
    <property type="project" value="UniProtKB-SubCell"/>
</dbReference>
<keyword evidence="8" id="KW-0479">Metal-binding</keyword>
<dbReference type="GO" id="GO:0090314">
    <property type="term" value="P:positive regulation of protein targeting to membrane"/>
    <property type="evidence" value="ECO:0007669"/>
    <property type="project" value="TreeGrafter"/>
</dbReference>
<keyword evidence="14" id="KW-0968">Cytoplasmic vesicle</keyword>
<evidence type="ECO:0000256" key="15">
    <source>
        <dbReference type="ARBA" id="ARBA00068078"/>
    </source>
</evidence>
<dbReference type="Pfam" id="PF23025">
    <property type="entry name" value="YbjQ_2"/>
    <property type="match status" value="3"/>
</dbReference>
<dbReference type="Proteomes" id="UP000694395">
    <property type="component" value="Chromosome 1"/>
</dbReference>
<dbReference type="GO" id="GO:0005938">
    <property type="term" value="C:cell cortex"/>
    <property type="evidence" value="ECO:0007669"/>
    <property type="project" value="UniProtKB-SubCell"/>
</dbReference>
<evidence type="ECO:0000256" key="5">
    <source>
        <dbReference type="ARBA" id="ARBA00022448"/>
    </source>
</evidence>
<dbReference type="GO" id="GO:0031340">
    <property type="term" value="P:positive regulation of vesicle fusion"/>
    <property type="evidence" value="ECO:0007669"/>
    <property type="project" value="TreeGrafter"/>
</dbReference>
<dbReference type="GO" id="GO:0005544">
    <property type="term" value="F:calcium-dependent phospholipid binding"/>
    <property type="evidence" value="ECO:0007669"/>
    <property type="project" value="InterPro"/>
</dbReference>
<dbReference type="InterPro" id="IPR000008">
    <property type="entry name" value="C2_dom"/>
</dbReference>
<evidence type="ECO:0000256" key="4">
    <source>
        <dbReference type="ARBA" id="ARBA00004544"/>
    </source>
</evidence>
<proteinExistence type="predicted"/>
<dbReference type="Gene3D" id="2.60.40.150">
    <property type="entry name" value="C2 domain"/>
    <property type="match status" value="1"/>
</dbReference>
<dbReference type="CDD" id="cd08688">
    <property type="entry name" value="C2_KIAA0528-like"/>
    <property type="match status" value="1"/>
</dbReference>
<evidence type="ECO:0000256" key="11">
    <source>
        <dbReference type="ARBA" id="ARBA00023121"/>
    </source>
</evidence>
<reference evidence="18" key="2">
    <citation type="submission" date="2025-08" db="UniProtKB">
        <authorList>
            <consortium name="Ensembl"/>
        </authorList>
    </citation>
    <scope>IDENTIFICATION</scope>
</reference>
<evidence type="ECO:0000313" key="19">
    <source>
        <dbReference type="Proteomes" id="UP000694395"/>
    </source>
</evidence>